<proteinExistence type="predicted"/>
<accession>A0A1H8BWQ4</accession>
<feature type="non-terminal residue" evidence="1">
    <location>
        <position position="41"/>
    </location>
</feature>
<name>A0A1H8BWQ4_9RHOB</name>
<dbReference type="EMBL" id="FOCO01000003">
    <property type="protein sequence ID" value="SEM86574.1"/>
    <property type="molecule type" value="Genomic_DNA"/>
</dbReference>
<protein>
    <submittedName>
        <fullName evidence="1">Transposase</fullName>
    </submittedName>
</protein>
<keyword evidence="2" id="KW-1185">Reference proteome</keyword>
<organism evidence="1 2">
    <name type="scientific">Pseudorhodobacter antarcticus</name>
    <dbReference type="NCBI Taxonomy" id="1077947"/>
    <lineage>
        <taxon>Bacteria</taxon>
        <taxon>Pseudomonadati</taxon>
        <taxon>Pseudomonadota</taxon>
        <taxon>Alphaproteobacteria</taxon>
        <taxon>Rhodobacterales</taxon>
        <taxon>Paracoccaceae</taxon>
        <taxon>Pseudorhodobacter</taxon>
    </lineage>
</organism>
<reference evidence="1 2" key="1">
    <citation type="submission" date="2016-10" db="EMBL/GenBank/DDBJ databases">
        <authorList>
            <person name="de Groot N.N."/>
        </authorList>
    </citation>
    <scope>NUCLEOTIDE SEQUENCE [LARGE SCALE GENOMIC DNA]</scope>
    <source>
        <strain evidence="1 2">CGMCC 1.10836</strain>
    </source>
</reference>
<evidence type="ECO:0000313" key="1">
    <source>
        <dbReference type="EMBL" id="SEM86574.1"/>
    </source>
</evidence>
<dbReference type="Proteomes" id="UP000183002">
    <property type="component" value="Unassembled WGS sequence"/>
</dbReference>
<gene>
    <name evidence="1" type="ORF">SAMN05216227_1003157</name>
</gene>
<dbReference type="AlphaFoldDB" id="A0A1H8BWQ4"/>
<evidence type="ECO:0000313" key="2">
    <source>
        <dbReference type="Proteomes" id="UP000183002"/>
    </source>
</evidence>
<sequence length="41" mass="4794">MDDTIGIDISKDKLDAYWLSNREHRQFCNDRKGVKALALWA</sequence>